<dbReference type="RefSeq" id="WP_186745894.1">
    <property type="nucleotide sequence ID" value="NZ_CP060394.1"/>
</dbReference>
<dbReference type="Pfam" id="PF13620">
    <property type="entry name" value="CarboxypepD_reg"/>
    <property type="match status" value="1"/>
</dbReference>
<dbReference type="InterPro" id="IPR008969">
    <property type="entry name" value="CarboxyPept-like_regulatory"/>
</dbReference>
<protein>
    <submittedName>
        <fullName evidence="3">TonB-dependent receptor</fullName>
    </submittedName>
</protein>
<organism evidence="3 4">
    <name type="scientific">Alloacidobacterium dinghuense</name>
    <dbReference type="NCBI Taxonomy" id="2763107"/>
    <lineage>
        <taxon>Bacteria</taxon>
        <taxon>Pseudomonadati</taxon>
        <taxon>Acidobacteriota</taxon>
        <taxon>Terriglobia</taxon>
        <taxon>Terriglobales</taxon>
        <taxon>Acidobacteriaceae</taxon>
        <taxon>Alloacidobacterium</taxon>
    </lineage>
</organism>
<keyword evidence="4" id="KW-1185">Reference proteome</keyword>
<feature type="domain" description="TonB-dependent transporter Oar-like beta-barrel" evidence="2">
    <location>
        <begin position="340"/>
        <end position="1148"/>
    </location>
</feature>
<sequence length="1191" mass="125320">MSYIWRRLAGLAAFLLFAFTAQIVVPVQMHAQVTNATGTIQGTITDSSGSAVPDAQVTVTQPSTGLTKVIATNGSGYYSAGSLVPGSYKIHVAVSGFAPAEKLIEVQVGNAADGDLKLGVGAATTEIEVTASTLQVDTSQTTVQGVLDREQIEQLPLNGRNFLDLAQLQPGVQIQDGTSFDPTKNGFASISFGGRFGRTARITVDGIDISDENVGTTTQNISNEAIQEFQVAQSNLDISTSITSSGSVNVVSRSGSNSVHGDGFYNFRDQRAGNAEPTGFTPIPGVDADYLQRNNVGGAVGGPILRDKLFFFGAGEHFKQDVFNPVVFNGPLASVNGGYPAKFRETELLGRLDYNAPHAVHAFGRFIYDNNSDVAAFGGSNYSPFLNRDNTPGYGGGVDFVTGNFAHSIRTGYFKFVNHITDATVGSGIYNPTPGINLFIPTFGFSSGANLLAPQATVQSNTQLKYDGSWVKGSHTIRYGAGWFHLLGGGYASFFGISPQVAIIGTPDVLAAAATGPFPGGDANPANYPAGGGGSNNITLGNGEGFFTEKPQFGFPGGGQFDNRIQLYVGDTWKMSHKLTVNYGLRYIRDTGRSDADLQPPANLNQLVPGLGNKTNQPNLNFGPQAGVSWDPYGTGKTVIRAGAGIYYENNVWNNALFDRPPKLAQGLFFGTAAVCPNASIAIPGSNTPLTTVDGTPTGTSIASICGQPIGNVYQQFAELQTTYQSLVKQAGPQANGSYIGTTNALPISSGNLLFSQNYKTPSSYQMNLGVQHELLPGLVFTADFLRNVGIHTLIGQDVNHVGDARYLDMAHAQAAITATLAACGVGSIDQAILACPGLHTSGGATIQDFAAHGLDSGTAVAGGQVNTAAAFNGANEAFGQVEVLYPSGRSVYDGLQLSLQGQIHHATRGINNLNLQTAYSYSHYKATGTTSLGDSDFGAFAWDNNHPTKYFGPASLDRHQQFSIGTTFQTFGKVEFNTIAHLYSSLPTNLNLPLVGSGDIFVDDYTGGGLQTPAGGSQGPIVPGSNVGSFNRQYDGKTINSLIYIYNHTYAGKLTPQGQALVGAGLFSSQQLTQLNGVMEPLQQAPGNQVSNDILRTWDVNLKRPIKVWKEGMSITPSIGAFNILNAVNYNNRTGANGANVIGGTLNGTPGSPNGTAGHINEQGFRVSAGSGVYAEGSPRQLEYGLKFAF</sequence>
<dbReference type="EMBL" id="CP060394">
    <property type="protein sequence ID" value="QNI34050.1"/>
    <property type="molecule type" value="Genomic_DNA"/>
</dbReference>
<reference evidence="3 4" key="1">
    <citation type="submission" date="2020-08" db="EMBL/GenBank/DDBJ databases">
        <title>Edaphobacter telluris sp. nov. and Acidobacterium dinghuensis sp. nov., two acidobacteria isolated from forest soil.</title>
        <authorList>
            <person name="Fu J."/>
            <person name="Qiu L."/>
        </authorList>
    </citation>
    <scope>NUCLEOTIDE SEQUENCE [LARGE SCALE GENOMIC DNA]</scope>
    <source>
        <strain evidence="3">4Y35</strain>
    </source>
</reference>
<dbReference type="KEGG" id="adin:H7849_09170"/>
<evidence type="ECO:0000259" key="2">
    <source>
        <dbReference type="Pfam" id="PF25183"/>
    </source>
</evidence>
<keyword evidence="1" id="KW-0732">Signal</keyword>
<dbReference type="SUPFAM" id="SSF49464">
    <property type="entry name" value="Carboxypeptidase regulatory domain-like"/>
    <property type="match status" value="1"/>
</dbReference>
<feature type="signal peptide" evidence="1">
    <location>
        <begin position="1"/>
        <end position="23"/>
    </location>
</feature>
<dbReference type="SUPFAM" id="SSF56935">
    <property type="entry name" value="Porins"/>
    <property type="match status" value="1"/>
</dbReference>
<dbReference type="AlphaFoldDB" id="A0A7G8BND0"/>
<name>A0A7G8BND0_9BACT</name>
<feature type="domain" description="TonB-dependent transporter Oar-like beta-barrel" evidence="2">
    <location>
        <begin position="251"/>
        <end position="331"/>
    </location>
</feature>
<feature type="chain" id="PRO_5028814115" evidence="1">
    <location>
        <begin position="24"/>
        <end position="1191"/>
    </location>
</feature>
<keyword evidence="3" id="KW-0675">Receptor</keyword>
<evidence type="ECO:0000256" key="1">
    <source>
        <dbReference type="SAM" id="SignalP"/>
    </source>
</evidence>
<dbReference type="Pfam" id="PF25183">
    <property type="entry name" value="OMP_b-brl_4"/>
    <property type="match status" value="2"/>
</dbReference>
<evidence type="ECO:0000313" key="4">
    <source>
        <dbReference type="Proteomes" id="UP000515312"/>
    </source>
</evidence>
<dbReference type="Gene3D" id="2.60.40.1120">
    <property type="entry name" value="Carboxypeptidase-like, regulatory domain"/>
    <property type="match status" value="1"/>
</dbReference>
<evidence type="ECO:0000313" key="3">
    <source>
        <dbReference type="EMBL" id="QNI34050.1"/>
    </source>
</evidence>
<accession>A0A7G8BND0</accession>
<gene>
    <name evidence="3" type="ORF">H7849_09170</name>
</gene>
<dbReference type="Proteomes" id="UP000515312">
    <property type="component" value="Chromosome"/>
</dbReference>
<dbReference type="InterPro" id="IPR057601">
    <property type="entry name" value="Oar-like_b-barrel"/>
</dbReference>
<proteinExistence type="predicted"/>